<gene>
    <name evidence="2" type="ORF">FGG08_001013</name>
</gene>
<proteinExistence type="predicted"/>
<protein>
    <recommendedName>
        <fullName evidence="4">DUF1941-domain-containing protein</fullName>
    </recommendedName>
</protein>
<accession>A0A9P8L0R0</accession>
<dbReference type="EMBL" id="JAGHQL010000012">
    <property type="protein sequence ID" value="KAH0544933.1"/>
    <property type="molecule type" value="Genomic_DNA"/>
</dbReference>
<dbReference type="OrthoDB" id="8962942at2759"/>
<dbReference type="PANTHER" id="PTHR13109">
    <property type="entry name" value="NEUROCHONDRIN"/>
    <property type="match status" value="1"/>
</dbReference>
<reference evidence="2" key="1">
    <citation type="submission" date="2021-03" db="EMBL/GenBank/DDBJ databases">
        <title>Comparative genomics and phylogenomic investigation of the class Geoglossomycetes provide insights into ecological specialization and systematics.</title>
        <authorList>
            <person name="Melie T."/>
            <person name="Pirro S."/>
            <person name="Miller A.N."/>
            <person name="Quandt A."/>
        </authorList>
    </citation>
    <scope>NUCLEOTIDE SEQUENCE</scope>
    <source>
        <strain evidence="2">GBOQ0MN5Z8</strain>
    </source>
</reference>
<evidence type="ECO:0008006" key="4">
    <source>
        <dbReference type="Google" id="ProtNLM"/>
    </source>
</evidence>
<dbReference type="PANTHER" id="PTHR13109:SF7">
    <property type="entry name" value="NEUROCHONDRIN"/>
    <property type="match status" value="1"/>
</dbReference>
<dbReference type="InterPro" id="IPR016024">
    <property type="entry name" value="ARM-type_fold"/>
</dbReference>
<evidence type="ECO:0000313" key="2">
    <source>
        <dbReference type="EMBL" id="KAH0544933.1"/>
    </source>
</evidence>
<dbReference type="InterPro" id="IPR008709">
    <property type="entry name" value="Neurochondrin"/>
</dbReference>
<dbReference type="SUPFAM" id="SSF48371">
    <property type="entry name" value="ARM repeat"/>
    <property type="match status" value="1"/>
</dbReference>
<organism evidence="2 3">
    <name type="scientific">Glutinoglossum americanum</name>
    <dbReference type="NCBI Taxonomy" id="1670608"/>
    <lineage>
        <taxon>Eukaryota</taxon>
        <taxon>Fungi</taxon>
        <taxon>Dikarya</taxon>
        <taxon>Ascomycota</taxon>
        <taxon>Pezizomycotina</taxon>
        <taxon>Geoglossomycetes</taxon>
        <taxon>Geoglossales</taxon>
        <taxon>Geoglossaceae</taxon>
        <taxon>Glutinoglossum</taxon>
    </lineage>
</organism>
<evidence type="ECO:0000256" key="1">
    <source>
        <dbReference type="SAM" id="MobiDB-lite"/>
    </source>
</evidence>
<feature type="region of interest" description="Disordered" evidence="1">
    <location>
        <begin position="1"/>
        <end position="20"/>
    </location>
</feature>
<dbReference type="AlphaFoldDB" id="A0A9P8L0R0"/>
<sequence>MAEDAAHITTSTPSATPNPSPAIDQIITFLKSKDDTSKFVGLALLKPVLDNREELQSDPVIITKCWAALSPRFLDRLLRASESKRKGKDEARNMVDLAVGVIHAFTVLLPPDMKNDEKLLGRCEEMITALVRSSPETTTMILRTLLTFSSGEKGPEKLLSVEDWSPLLEIAPQQSLATSILKFVFIKGAARPDLLPQVRQRLGGTLPALILAFRDSSSSLLLELLADLFKMLPPEALPSNRAWLRLVSSHIQKTILAQPTFAARKSCTIICSALLQLYPETSPSLLFRSSSKGKEPAATTLESKPFAYLFINLILIDIRSSFPSLFEHLASHGYSSIAERLTAGFVIVAAFVGFLVKSLDEEAGEDTGGIFLQIEPDLLLKLRRDIAETMGLTIEFLRDRWDGIAAPRLDESSRTPPAGRGTPLSLTWDTREGGLAQDHFVLAAVRTLALWLREDENETLRREASGIMDVFLGLYKQSSSGSGATAPISGTGSQDMKPIDFRLAILTALEGILTTDDGIEAFQESNGWEILWEHDLSKLLTGGNTKSSEATSRGIEVIRVLLAVVEYDGEKMSSKEEWMDVVKAAAALPPPSPSESDAGSSSEEELQLSLFQFATEILSRAPVGLRRRFAGEARVIAVRARGMIGEEGLKDGAVEVLEGLEGLGIGV</sequence>
<dbReference type="Proteomes" id="UP000698800">
    <property type="component" value="Unassembled WGS sequence"/>
</dbReference>
<name>A0A9P8L0R0_9PEZI</name>
<comment type="caution">
    <text evidence="2">The sequence shown here is derived from an EMBL/GenBank/DDBJ whole genome shotgun (WGS) entry which is preliminary data.</text>
</comment>
<evidence type="ECO:0000313" key="3">
    <source>
        <dbReference type="Proteomes" id="UP000698800"/>
    </source>
</evidence>
<dbReference type="Pfam" id="PF05536">
    <property type="entry name" value="Neurochondrin"/>
    <property type="match status" value="1"/>
</dbReference>
<keyword evidence="3" id="KW-1185">Reference proteome</keyword>